<protein>
    <submittedName>
        <fullName evidence="1">Uncharacterized protein</fullName>
    </submittedName>
</protein>
<evidence type="ECO:0000313" key="2">
    <source>
        <dbReference type="Proteomes" id="UP000252081"/>
    </source>
</evidence>
<evidence type="ECO:0000313" key="1">
    <source>
        <dbReference type="EMBL" id="RBQ11489.1"/>
    </source>
</evidence>
<comment type="caution">
    <text evidence="1">The sequence shown here is derived from an EMBL/GenBank/DDBJ whole genome shotgun (WGS) entry which is preliminary data.</text>
</comment>
<keyword evidence="2" id="KW-1185">Reference proteome</keyword>
<sequence length="98" mass="11022">MNCFQMLSFQNFSRILLTIIIRGFQLLEKWLCATTLGHDVKSGITTAGVFQQNSPSPFKWLSMIDLVLFITFRSIKTFITGQPGKHSKSKRSLNAAAP</sequence>
<reference evidence="1 2" key="1">
    <citation type="submission" date="2018-07" db="EMBL/GenBank/DDBJ databases">
        <title>A draft genome of a endophytic bacteria, a new species of Pedobacter.</title>
        <authorList>
            <person name="Zhang Z.D."/>
            <person name="Chen Z.J."/>
        </authorList>
    </citation>
    <scope>NUCLEOTIDE SEQUENCE [LARGE SCALE GENOMIC DNA]</scope>
    <source>
        <strain evidence="1 2">RS10</strain>
    </source>
</reference>
<name>A0A366LDC2_9SPHI</name>
<gene>
    <name evidence="1" type="ORF">DRW42_03225</name>
</gene>
<dbReference type="AlphaFoldDB" id="A0A366LDC2"/>
<dbReference type="EMBL" id="QNQU01000002">
    <property type="protein sequence ID" value="RBQ11489.1"/>
    <property type="molecule type" value="Genomic_DNA"/>
</dbReference>
<dbReference type="Proteomes" id="UP000252081">
    <property type="component" value="Unassembled WGS sequence"/>
</dbReference>
<organism evidence="1 2">
    <name type="scientific">Pedobacter miscanthi</name>
    <dbReference type="NCBI Taxonomy" id="2259170"/>
    <lineage>
        <taxon>Bacteria</taxon>
        <taxon>Pseudomonadati</taxon>
        <taxon>Bacteroidota</taxon>
        <taxon>Sphingobacteriia</taxon>
        <taxon>Sphingobacteriales</taxon>
        <taxon>Sphingobacteriaceae</taxon>
        <taxon>Pedobacter</taxon>
    </lineage>
</organism>
<proteinExistence type="predicted"/>
<accession>A0A366LDC2</accession>